<name>A0ABX0DT69_9ACTN</name>
<organism evidence="1 2">
    <name type="scientific">Streptomyces ureilyticus</name>
    <dbReference type="NCBI Taxonomy" id="1775131"/>
    <lineage>
        <taxon>Bacteria</taxon>
        <taxon>Bacillati</taxon>
        <taxon>Actinomycetota</taxon>
        <taxon>Actinomycetes</taxon>
        <taxon>Kitasatosporales</taxon>
        <taxon>Streptomycetaceae</taxon>
        <taxon>Streptomyces</taxon>
    </lineage>
</organism>
<accession>A0ABX0DT69</accession>
<dbReference type="RefSeq" id="WP_165341672.1">
    <property type="nucleotide sequence ID" value="NZ_JAAKZX010000081.1"/>
</dbReference>
<gene>
    <name evidence="1" type="ORF">G6048_24065</name>
</gene>
<evidence type="ECO:0000313" key="1">
    <source>
        <dbReference type="EMBL" id="NGO45101.1"/>
    </source>
</evidence>
<protein>
    <submittedName>
        <fullName evidence="1">Uncharacterized protein</fullName>
    </submittedName>
</protein>
<dbReference type="Proteomes" id="UP001518140">
    <property type="component" value="Unassembled WGS sequence"/>
</dbReference>
<comment type="caution">
    <text evidence="1">The sequence shown here is derived from an EMBL/GenBank/DDBJ whole genome shotgun (WGS) entry which is preliminary data.</text>
</comment>
<keyword evidence="2" id="KW-1185">Reference proteome</keyword>
<reference evidence="1 2" key="1">
    <citation type="submission" date="2020-02" db="EMBL/GenBank/DDBJ databases">
        <title>Whole-genome analyses of novel actinobacteria.</title>
        <authorList>
            <person name="Sahin N."/>
            <person name="Tokatli A."/>
        </authorList>
    </citation>
    <scope>NUCLEOTIDE SEQUENCE [LARGE SCALE GENOMIC DNA]</scope>
    <source>
        <strain evidence="1 2">YC419</strain>
    </source>
</reference>
<proteinExistence type="predicted"/>
<evidence type="ECO:0000313" key="2">
    <source>
        <dbReference type="Proteomes" id="UP001518140"/>
    </source>
</evidence>
<dbReference type="EMBL" id="JAAKZX010000081">
    <property type="protein sequence ID" value="NGO45101.1"/>
    <property type="molecule type" value="Genomic_DNA"/>
</dbReference>
<sequence length="340" mass="37934">MSAFTQETVQRRCLYTGEGLQQARRGLGQLPAGASALPSAKSSAQQWLEARVLLGLLEYRNVHTRYPLGITAVHPEPTCITLCVESEERAAEILFSMLPTYAPDSEVWGVPGLRITRRFQTGLELRVLGQPARLRLTGLPSTVWRSAENRALEKWLAGVQMCWRASARAWSGAEREHQAMWDDEDDHFVRVQRRGAWLGSDLLRRLGLLHTVANTFVVDGYEGTAYDVTRLILRSSHVPNQGPGPRHIVSALLDPVFGLPLRLKRFRGDTDESYASDQDFVLGDPAKTAVLELRTTRERPPSRLPTDLWQSILRRLPSEGFETTLTPSTLAGACGLEAEK</sequence>